<reference evidence="1 2" key="1">
    <citation type="journal article" date="2004" name="Science">
        <title>The genome of the diatom Thalassiosira pseudonana: ecology, evolution, and metabolism.</title>
        <authorList>
            <person name="Armbrust E.V."/>
            <person name="Berges J.A."/>
            <person name="Bowler C."/>
            <person name="Green B.R."/>
            <person name="Martinez D."/>
            <person name="Putnam N.H."/>
            <person name="Zhou S."/>
            <person name="Allen A.E."/>
            <person name="Apt K.E."/>
            <person name="Bechner M."/>
            <person name="Brzezinski M.A."/>
            <person name="Chaal B.K."/>
            <person name="Chiovitti A."/>
            <person name="Davis A.K."/>
            <person name="Demarest M.S."/>
            <person name="Detter J.C."/>
            <person name="Glavina T."/>
            <person name="Goodstein D."/>
            <person name="Hadi M.Z."/>
            <person name="Hellsten U."/>
            <person name="Hildebrand M."/>
            <person name="Jenkins B.D."/>
            <person name="Jurka J."/>
            <person name="Kapitonov V.V."/>
            <person name="Kroger N."/>
            <person name="Lau W.W."/>
            <person name="Lane T.W."/>
            <person name="Larimer F.W."/>
            <person name="Lippmeier J.C."/>
            <person name="Lucas S."/>
            <person name="Medina M."/>
            <person name="Montsant A."/>
            <person name="Obornik M."/>
            <person name="Parker M.S."/>
            <person name="Palenik B."/>
            <person name="Pazour G.J."/>
            <person name="Richardson P.M."/>
            <person name="Rynearson T.A."/>
            <person name="Saito M.A."/>
            <person name="Schwartz D.C."/>
            <person name="Thamatrakoln K."/>
            <person name="Valentin K."/>
            <person name="Vardi A."/>
            <person name="Wilkerson F.P."/>
            <person name="Rokhsar D.S."/>
        </authorList>
    </citation>
    <scope>NUCLEOTIDE SEQUENCE [LARGE SCALE GENOMIC DNA]</scope>
    <source>
        <strain evidence="1 2">CCMP1335</strain>
    </source>
</reference>
<dbReference type="KEGG" id="tps:THAPSDRAFT_3328"/>
<proteinExistence type="predicted"/>
<accession>B8BXH1</accession>
<dbReference type="RefSeq" id="XP_002288770.1">
    <property type="nucleotide sequence ID" value="XM_002288734.1"/>
</dbReference>
<sequence length="425" mass="47054">MSSGSPRRSPQDSPTHMLIISKGDQQSHGHDGDDDDMISILSNEFGQSDPKVAEHLNSLGLRHYHGRSDYVSALRCHREAYEILDWNKCNALLFDREDDSRRFAVDMALTQSDIGNLLRETNDFIGAADAYRDCLNLFLEGLVENGGTIKRMLLDIEHEDRHQEQEARILESINREEIGTTLCHHPGFRSAVRGISLLLRDMQCVKFVASNAASSRRRRWMHQHISTAENLANAVASLTMSTSDLTENRSITSEEGKQVAPTKCADIGVPTYISQSGRSKSWNTVLPAVPRPRPMGRRAITSYDDYDVQKELAFAIIPAEDALNAALNRFPGVASIVYRQKSVSCPSAILQEGLPSTKECDEAMPGSEVDETSGIVVLPQEEEMVKVSPPSITKNISERFSEDFLRCSMSCGGGMASPESPLVEL</sequence>
<reference evidence="1 2" key="2">
    <citation type="journal article" date="2008" name="Nature">
        <title>The Phaeodactylum genome reveals the evolutionary history of diatom genomes.</title>
        <authorList>
            <person name="Bowler C."/>
            <person name="Allen A.E."/>
            <person name="Badger J.H."/>
            <person name="Grimwood J."/>
            <person name="Jabbari K."/>
            <person name="Kuo A."/>
            <person name="Maheswari U."/>
            <person name="Martens C."/>
            <person name="Maumus F."/>
            <person name="Otillar R.P."/>
            <person name="Rayko E."/>
            <person name="Salamov A."/>
            <person name="Vandepoele K."/>
            <person name="Beszteri B."/>
            <person name="Gruber A."/>
            <person name="Heijde M."/>
            <person name="Katinka M."/>
            <person name="Mock T."/>
            <person name="Valentin K."/>
            <person name="Verret F."/>
            <person name="Berges J.A."/>
            <person name="Brownlee C."/>
            <person name="Cadoret J.P."/>
            <person name="Chiovitti A."/>
            <person name="Choi C.J."/>
            <person name="Coesel S."/>
            <person name="De Martino A."/>
            <person name="Detter J.C."/>
            <person name="Durkin C."/>
            <person name="Falciatore A."/>
            <person name="Fournet J."/>
            <person name="Haruta M."/>
            <person name="Huysman M.J."/>
            <person name="Jenkins B.D."/>
            <person name="Jiroutova K."/>
            <person name="Jorgensen R.E."/>
            <person name="Joubert Y."/>
            <person name="Kaplan A."/>
            <person name="Kroger N."/>
            <person name="Kroth P.G."/>
            <person name="La Roche J."/>
            <person name="Lindquist E."/>
            <person name="Lommer M."/>
            <person name="Martin-Jezequel V."/>
            <person name="Lopez P.J."/>
            <person name="Lucas S."/>
            <person name="Mangogna M."/>
            <person name="McGinnis K."/>
            <person name="Medlin L.K."/>
            <person name="Montsant A."/>
            <person name="Oudot-Le Secq M.P."/>
            <person name="Napoli C."/>
            <person name="Obornik M."/>
            <person name="Parker M.S."/>
            <person name="Petit J.L."/>
            <person name="Porcel B.M."/>
            <person name="Poulsen N."/>
            <person name="Robison M."/>
            <person name="Rychlewski L."/>
            <person name="Rynearson T.A."/>
            <person name="Schmutz J."/>
            <person name="Shapiro H."/>
            <person name="Siaut M."/>
            <person name="Stanley M."/>
            <person name="Sussman M.R."/>
            <person name="Taylor A.R."/>
            <person name="Vardi A."/>
            <person name="von Dassow P."/>
            <person name="Vyverman W."/>
            <person name="Willis A."/>
            <person name="Wyrwicz L.S."/>
            <person name="Rokhsar D.S."/>
            <person name="Weissenbach J."/>
            <person name="Armbrust E.V."/>
            <person name="Green B.R."/>
            <person name="Van de Peer Y."/>
            <person name="Grigoriev I.V."/>
        </authorList>
    </citation>
    <scope>NUCLEOTIDE SEQUENCE [LARGE SCALE GENOMIC DNA]</scope>
    <source>
        <strain evidence="1 2">CCMP1335</strain>
    </source>
</reference>
<evidence type="ECO:0000313" key="2">
    <source>
        <dbReference type="Proteomes" id="UP000001449"/>
    </source>
</evidence>
<dbReference type="HOGENOM" id="CLU_646411_0_0_1"/>
<dbReference type="GeneID" id="7441703"/>
<evidence type="ECO:0000313" key="1">
    <source>
        <dbReference type="EMBL" id="EED94206.1"/>
    </source>
</evidence>
<dbReference type="AlphaFoldDB" id="B8BXH1"/>
<gene>
    <name evidence="1" type="ORF">THAPSDRAFT_3328</name>
</gene>
<dbReference type="eggNOG" id="ENOG502TB0A">
    <property type="taxonomic scope" value="Eukaryota"/>
</dbReference>
<dbReference type="Proteomes" id="UP000001449">
    <property type="component" value="Chromosome 3"/>
</dbReference>
<dbReference type="InParanoid" id="B8BXH1"/>
<protein>
    <submittedName>
        <fullName evidence="1">Uncharacterized protein</fullName>
    </submittedName>
</protein>
<dbReference type="EMBL" id="CM000640">
    <property type="protein sequence ID" value="EED94206.1"/>
    <property type="molecule type" value="Genomic_DNA"/>
</dbReference>
<dbReference type="InterPro" id="IPR011990">
    <property type="entry name" value="TPR-like_helical_dom_sf"/>
</dbReference>
<keyword evidence="2" id="KW-1185">Reference proteome</keyword>
<dbReference type="PaxDb" id="35128-Thaps3328"/>
<name>B8BXH1_THAPS</name>
<dbReference type="Gene3D" id="1.25.40.10">
    <property type="entry name" value="Tetratricopeptide repeat domain"/>
    <property type="match status" value="1"/>
</dbReference>
<dbReference type="OMA" id="RCHREAY"/>
<organism evidence="1 2">
    <name type="scientific">Thalassiosira pseudonana</name>
    <name type="common">Marine diatom</name>
    <name type="synonym">Cyclotella nana</name>
    <dbReference type="NCBI Taxonomy" id="35128"/>
    <lineage>
        <taxon>Eukaryota</taxon>
        <taxon>Sar</taxon>
        <taxon>Stramenopiles</taxon>
        <taxon>Ochrophyta</taxon>
        <taxon>Bacillariophyta</taxon>
        <taxon>Coscinodiscophyceae</taxon>
        <taxon>Thalassiosirophycidae</taxon>
        <taxon>Thalassiosirales</taxon>
        <taxon>Thalassiosiraceae</taxon>
        <taxon>Thalassiosira</taxon>
    </lineage>
</organism>